<dbReference type="EMBL" id="CAMXCT020005979">
    <property type="protein sequence ID" value="CAL1167046.1"/>
    <property type="molecule type" value="Genomic_DNA"/>
</dbReference>
<gene>
    <name evidence="2" type="ORF">C1SCF055_LOCUS38627</name>
</gene>
<accession>A0A9P1DP30</accession>
<dbReference type="Gene3D" id="3.20.20.80">
    <property type="entry name" value="Glycosidases"/>
    <property type="match status" value="1"/>
</dbReference>
<reference evidence="2" key="1">
    <citation type="submission" date="2022-10" db="EMBL/GenBank/DDBJ databases">
        <authorList>
            <person name="Chen Y."/>
            <person name="Dougan E. K."/>
            <person name="Chan C."/>
            <person name="Rhodes N."/>
            <person name="Thang M."/>
        </authorList>
    </citation>
    <scope>NUCLEOTIDE SEQUENCE</scope>
</reference>
<keyword evidence="1" id="KW-0812">Transmembrane</keyword>
<feature type="transmembrane region" description="Helical" evidence="1">
    <location>
        <begin position="268"/>
        <end position="291"/>
    </location>
</feature>
<dbReference type="InterPro" id="IPR017853">
    <property type="entry name" value="GH"/>
</dbReference>
<evidence type="ECO:0000313" key="2">
    <source>
        <dbReference type="EMBL" id="CAI4013671.1"/>
    </source>
</evidence>
<comment type="caution">
    <text evidence="2">The sequence shown here is derived from an EMBL/GenBank/DDBJ whole genome shotgun (WGS) entry which is preliminary data.</text>
</comment>
<dbReference type="SUPFAM" id="SSF51445">
    <property type="entry name" value="(Trans)glycosidases"/>
    <property type="match status" value="1"/>
</dbReference>
<organism evidence="2">
    <name type="scientific">Cladocopium goreaui</name>
    <dbReference type="NCBI Taxonomy" id="2562237"/>
    <lineage>
        <taxon>Eukaryota</taxon>
        <taxon>Sar</taxon>
        <taxon>Alveolata</taxon>
        <taxon>Dinophyceae</taxon>
        <taxon>Suessiales</taxon>
        <taxon>Symbiodiniaceae</taxon>
        <taxon>Cladocopium</taxon>
    </lineage>
</organism>
<evidence type="ECO:0000256" key="1">
    <source>
        <dbReference type="SAM" id="Phobius"/>
    </source>
</evidence>
<keyword evidence="1" id="KW-0472">Membrane</keyword>
<protein>
    <submittedName>
        <fullName evidence="4">BTB and MATH domain-containing protein 40</fullName>
    </submittedName>
</protein>
<proteinExistence type="predicted"/>
<name>A0A9P1DP30_9DINO</name>
<dbReference type="EMBL" id="CAMXCT010005979">
    <property type="protein sequence ID" value="CAI4013671.1"/>
    <property type="molecule type" value="Genomic_DNA"/>
</dbReference>
<sequence>MVGPEHVMGLAIGNELELLHNHADAACVAELFSGGRLWKTFTEHISEFDRMGFSAVPVTSVFTASILTDSVRVPFMEDPKTGLVNSFLLDAIRKYGKRYAFSFNVYPYFDPGIHLNPGTTDKCSLDLPRVICWDKPNCLGPNIMAAARRQMIRLTGRRDDLFWIGEIGWSSPKAEALGTAMADCEEFSSLETFQTFYNGYLQWNLQVPGGLPGPDHAFFFTLRDALNFGQQEHFGLLVSCESLGCKIAKPSFRAEICALPKPPSGMTWQGWAFVALGIFLAMVLGFTCLYVRSPKVKRLVDSSTKRKKARRLAEVEMEGSSSSE</sequence>
<evidence type="ECO:0000313" key="5">
    <source>
        <dbReference type="Proteomes" id="UP001152797"/>
    </source>
</evidence>
<evidence type="ECO:0000313" key="4">
    <source>
        <dbReference type="EMBL" id="CAL4800983.1"/>
    </source>
</evidence>
<keyword evidence="5" id="KW-1185">Reference proteome</keyword>
<dbReference type="OrthoDB" id="436070at2759"/>
<reference evidence="3" key="2">
    <citation type="submission" date="2024-04" db="EMBL/GenBank/DDBJ databases">
        <authorList>
            <person name="Chen Y."/>
            <person name="Shah S."/>
            <person name="Dougan E. K."/>
            <person name="Thang M."/>
            <person name="Chan C."/>
        </authorList>
    </citation>
    <scope>NUCLEOTIDE SEQUENCE [LARGE SCALE GENOMIC DNA]</scope>
</reference>
<dbReference type="AlphaFoldDB" id="A0A9P1DP30"/>
<keyword evidence="1" id="KW-1133">Transmembrane helix</keyword>
<dbReference type="EMBL" id="CAMXCT030005979">
    <property type="protein sequence ID" value="CAL4800983.1"/>
    <property type="molecule type" value="Genomic_DNA"/>
</dbReference>
<dbReference type="Proteomes" id="UP001152797">
    <property type="component" value="Unassembled WGS sequence"/>
</dbReference>
<evidence type="ECO:0000313" key="3">
    <source>
        <dbReference type="EMBL" id="CAL1167046.1"/>
    </source>
</evidence>